<accession>A0ABR2YAT1</accession>
<reference evidence="1 2" key="1">
    <citation type="journal article" date="2024" name="Nat. Commun.">
        <title>Phylogenomics reveals the evolutionary origins of lichenization in chlorophyte algae.</title>
        <authorList>
            <person name="Puginier C."/>
            <person name="Libourel C."/>
            <person name="Otte J."/>
            <person name="Skaloud P."/>
            <person name="Haon M."/>
            <person name="Grisel S."/>
            <person name="Petersen M."/>
            <person name="Berrin J.G."/>
            <person name="Delaux P.M."/>
            <person name="Dal Grande F."/>
            <person name="Keller J."/>
        </authorList>
    </citation>
    <scope>NUCLEOTIDE SEQUENCE [LARGE SCALE GENOMIC DNA]</scope>
    <source>
        <strain evidence="1 2">SAG 216-7</strain>
    </source>
</reference>
<evidence type="ECO:0000313" key="2">
    <source>
        <dbReference type="Proteomes" id="UP001491310"/>
    </source>
</evidence>
<comment type="caution">
    <text evidence="1">The sequence shown here is derived from an EMBL/GenBank/DDBJ whole genome shotgun (WGS) entry which is preliminary data.</text>
</comment>
<organism evidence="1 2">
    <name type="scientific">Coccomyxa subellipsoidea</name>
    <dbReference type="NCBI Taxonomy" id="248742"/>
    <lineage>
        <taxon>Eukaryota</taxon>
        <taxon>Viridiplantae</taxon>
        <taxon>Chlorophyta</taxon>
        <taxon>core chlorophytes</taxon>
        <taxon>Trebouxiophyceae</taxon>
        <taxon>Trebouxiophyceae incertae sedis</taxon>
        <taxon>Coccomyxaceae</taxon>
        <taxon>Coccomyxa</taxon>
    </lineage>
</organism>
<protein>
    <submittedName>
        <fullName evidence="1">Uncharacterized protein</fullName>
    </submittedName>
</protein>
<name>A0ABR2YAT1_9CHLO</name>
<sequence length="185" mass="19889">MAQVPSKRGLRLLAITRGASSRLTAAAPSRGTPPEAVRHVAFDDTENASPDSSAVDDSVAGDEVTWVLIKPRSLWPGTIGGRAWTARSSHTCAPAMTVKRIRMNQRQVTEARACHRIASQRQKQYADSGRRDVQFKADDWVLLSSKNLHFKVYWDSVGPRSKASAAGVAVANSALQIAAADGQPG</sequence>
<dbReference type="Proteomes" id="UP001491310">
    <property type="component" value="Unassembled WGS sequence"/>
</dbReference>
<dbReference type="EMBL" id="JALJOT010000019">
    <property type="protein sequence ID" value="KAK9901071.1"/>
    <property type="molecule type" value="Genomic_DNA"/>
</dbReference>
<evidence type="ECO:0000313" key="1">
    <source>
        <dbReference type="EMBL" id="KAK9901071.1"/>
    </source>
</evidence>
<proteinExistence type="predicted"/>
<keyword evidence="2" id="KW-1185">Reference proteome</keyword>
<gene>
    <name evidence="1" type="ORF">WJX75_001166</name>
</gene>